<comment type="similarity">
    <text evidence="1">In the C-terminal section; belongs to the transposase 35 family.</text>
</comment>
<accession>A0A6J5LE87</accession>
<evidence type="ECO:0000259" key="9">
    <source>
        <dbReference type="Pfam" id="PF01385"/>
    </source>
</evidence>
<dbReference type="Pfam" id="PF01385">
    <property type="entry name" value="OrfB_IS605"/>
    <property type="match status" value="1"/>
</dbReference>
<dbReference type="Pfam" id="PF12323">
    <property type="entry name" value="HTH_OrfB_IS605"/>
    <property type="match status" value="1"/>
</dbReference>
<dbReference type="GO" id="GO:0046872">
    <property type="term" value="F:metal ion binding"/>
    <property type="evidence" value="ECO:0007669"/>
    <property type="project" value="UniProtKB-KW"/>
</dbReference>
<evidence type="ECO:0000256" key="4">
    <source>
        <dbReference type="ARBA" id="ARBA00022723"/>
    </source>
</evidence>
<evidence type="ECO:0000256" key="3">
    <source>
        <dbReference type="ARBA" id="ARBA00022578"/>
    </source>
</evidence>
<dbReference type="GO" id="GO:0032196">
    <property type="term" value="P:transposition"/>
    <property type="evidence" value="ECO:0007669"/>
    <property type="project" value="UniProtKB-KW"/>
</dbReference>
<dbReference type="GO" id="GO:0003677">
    <property type="term" value="F:DNA binding"/>
    <property type="evidence" value="ECO:0007669"/>
    <property type="project" value="UniProtKB-KW"/>
</dbReference>
<sequence length="421" mass="48176">MQQMKAFKYRIYPNAAQCQQLSQFFGAKRWVYNHFLAIQKQKFLNKEKHLSNFDMNYLITDLKKQAEYSWLNEVDSIALQNATEDLANSYSNFFKSIRGQRKGKKMELPRFKKRSNQQSYRTRGIKITEQGLKLPKIKSHININLHRPITGTIKSATISKTPSGKYYISILCEADVALMPQAGREVGIDLGLKDLAILSNGIKFDHPGELLAKTTLQLKKAQRKLSRKKKDSKNYEEQRVVVAAKYAKITAIRNDYYHKLSHYLVSNYDAIYVEDLNVAGMIKNRKLSRKIAESSWSTLSSMIEYKCNWYGKTYYRISRWTPTSKTCSNCGHKLEKLDLNTRAWTCPSCGTKLDRDINAAINIKHTGQRDLYNQIISDATPEMGAIPVALQKVTSKIERSDSCNQLVMGVGKPKSLQLLGS</sequence>
<keyword evidence="6" id="KW-0238">DNA-binding</keyword>
<evidence type="ECO:0000256" key="1">
    <source>
        <dbReference type="ARBA" id="ARBA00008761"/>
    </source>
</evidence>
<keyword evidence="7" id="KW-0233">DNA recombination</keyword>
<evidence type="ECO:0000256" key="5">
    <source>
        <dbReference type="ARBA" id="ARBA00022833"/>
    </source>
</evidence>
<feature type="domain" description="Probable transposase IS891/IS1136/IS1341" evidence="9">
    <location>
        <begin position="180"/>
        <end position="284"/>
    </location>
</feature>
<dbReference type="PANTHER" id="PTHR30405:SF25">
    <property type="entry name" value="RNA-GUIDED DNA ENDONUCLEASE INSQ-RELATED"/>
    <property type="match status" value="1"/>
</dbReference>
<organism evidence="12">
    <name type="scientific">uncultured Caudovirales phage</name>
    <dbReference type="NCBI Taxonomy" id="2100421"/>
    <lineage>
        <taxon>Viruses</taxon>
        <taxon>Duplodnaviria</taxon>
        <taxon>Heunggongvirae</taxon>
        <taxon>Uroviricota</taxon>
        <taxon>Caudoviricetes</taxon>
        <taxon>Peduoviridae</taxon>
        <taxon>Maltschvirus</taxon>
        <taxon>Maltschvirus maltsch</taxon>
    </lineage>
</organism>
<dbReference type="EMBL" id="LR796237">
    <property type="protein sequence ID" value="CAB4129959.1"/>
    <property type="molecule type" value="Genomic_DNA"/>
</dbReference>
<comment type="similarity">
    <text evidence="2">In the N-terminal section; belongs to the transposase 2 family.</text>
</comment>
<dbReference type="NCBIfam" id="NF040570">
    <property type="entry name" value="guided_TnpB"/>
    <property type="match status" value="1"/>
</dbReference>
<protein>
    <submittedName>
        <fullName evidence="12">COG0675 Transposase and inactivated derivatives</fullName>
    </submittedName>
</protein>
<gene>
    <name evidence="12" type="ORF">UFOVP116_199</name>
</gene>
<name>A0A6J5LE87_9CAUD</name>
<evidence type="ECO:0000313" key="12">
    <source>
        <dbReference type="EMBL" id="CAB4129959.1"/>
    </source>
</evidence>
<evidence type="ECO:0000259" key="10">
    <source>
        <dbReference type="Pfam" id="PF07282"/>
    </source>
</evidence>
<feature type="coiled-coil region" evidence="8">
    <location>
        <begin position="211"/>
        <end position="238"/>
    </location>
</feature>
<proteinExistence type="inferred from homology"/>
<keyword evidence="5" id="KW-0862">Zinc</keyword>
<feature type="domain" description="Cas12f1-like TNB" evidence="10">
    <location>
        <begin position="296"/>
        <end position="363"/>
    </location>
</feature>
<reference evidence="12" key="1">
    <citation type="submission" date="2020-04" db="EMBL/GenBank/DDBJ databases">
        <authorList>
            <person name="Chiriac C."/>
            <person name="Salcher M."/>
            <person name="Ghai R."/>
            <person name="Kavagutti S V."/>
        </authorList>
    </citation>
    <scope>NUCLEOTIDE SEQUENCE</scope>
</reference>
<dbReference type="InterPro" id="IPR010095">
    <property type="entry name" value="Cas12f1-like_TNB"/>
</dbReference>
<dbReference type="PANTHER" id="PTHR30405">
    <property type="entry name" value="TRANSPOSASE"/>
    <property type="match status" value="1"/>
</dbReference>
<keyword evidence="8" id="KW-0175">Coiled coil</keyword>
<evidence type="ECO:0000256" key="6">
    <source>
        <dbReference type="ARBA" id="ARBA00023125"/>
    </source>
</evidence>
<evidence type="ECO:0000256" key="8">
    <source>
        <dbReference type="SAM" id="Coils"/>
    </source>
</evidence>
<dbReference type="InterPro" id="IPR001959">
    <property type="entry name" value="Transposase"/>
</dbReference>
<evidence type="ECO:0000256" key="7">
    <source>
        <dbReference type="ARBA" id="ARBA00023172"/>
    </source>
</evidence>
<dbReference type="NCBIfam" id="TIGR01766">
    <property type="entry name" value="IS200/IS605 family accessory protein TnpB-like domain"/>
    <property type="match status" value="1"/>
</dbReference>
<keyword evidence="3" id="KW-0815">Transposition</keyword>
<dbReference type="InterPro" id="IPR021027">
    <property type="entry name" value="Transposase_put_HTH"/>
</dbReference>
<evidence type="ECO:0000256" key="2">
    <source>
        <dbReference type="ARBA" id="ARBA00011044"/>
    </source>
</evidence>
<dbReference type="GO" id="GO:0006310">
    <property type="term" value="P:DNA recombination"/>
    <property type="evidence" value="ECO:0007669"/>
    <property type="project" value="UniProtKB-KW"/>
</dbReference>
<feature type="domain" description="Transposase putative helix-turn-helix" evidence="11">
    <location>
        <begin position="3"/>
        <end position="42"/>
    </location>
</feature>
<keyword evidence="4" id="KW-0479">Metal-binding</keyword>
<dbReference type="Pfam" id="PF07282">
    <property type="entry name" value="Cas12f1-like_TNB"/>
    <property type="match status" value="1"/>
</dbReference>
<evidence type="ECO:0000259" key="11">
    <source>
        <dbReference type="Pfam" id="PF12323"/>
    </source>
</evidence>
<dbReference type="InterPro" id="IPR051399">
    <property type="entry name" value="RNA-guided_DNA_endo/Transpos"/>
</dbReference>